<evidence type="ECO:0000313" key="3">
    <source>
        <dbReference type="Proteomes" id="UP000285773"/>
    </source>
</evidence>
<dbReference type="EMBL" id="QSIO01000001">
    <property type="protein sequence ID" value="RHC96017.1"/>
    <property type="molecule type" value="Genomic_DNA"/>
</dbReference>
<evidence type="ECO:0008006" key="5">
    <source>
        <dbReference type="Google" id="ProtNLM"/>
    </source>
</evidence>
<dbReference type="Proteomes" id="UP000285773">
    <property type="component" value="Unassembled WGS sequence"/>
</dbReference>
<proteinExistence type="predicted"/>
<accession>A0A414CLX0</accession>
<comment type="caution">
    <text evidence="2">The sequence shown here is derived from an EMBL/GenBank/DDBJ whole genome shotgun (WGS) entry which is preliminary data.</text>
</comment>
<dbReference type="Proteomes" id="UP000441330">
    <property type="component" value="Unassembled WGS sequence"/>
</dbReference>
<sequence>MKPNYFKLFAGIPLILCCLFLSSCKIMKPSDYKKAKEVVSSELAKVGLHGNVKINRLSWQALEIPGYNVDFTYSEKTYDGQTVPLEVHAFLQNDWSDPYGQTTPSYKEVFTEQKIVQKKEAQLLDKLKKQDLGLTLSYFHFISNVDSSYQKESAEELEELAAQNRQEGKNDFAGYYQIPYATLIQKGMVRMMISVEDDQAIQEKDLKAAAKKLDASDLPDGDYDFYYLDFKNKDHESITYKFNVKDGQVVKLDQ</sequence>
<dbReference type="EMBL" id="WMZJ01000001">
    <property type="protein sequence ID" value="MTS53656.1"/>
    <property type="molecule type" value="Genomic_DNA"/>
</dbReference>
<dbReference type="PROSITE" id="PS51257">
    <property type="entry name" value="PROKAR_LIPOPROTEIN"/>
    <property type="match status" value="1"/>
</dbReference>
<reference evidence="2 3" key="1">
    <citation type="submission" date="2018-08" db="EMBL/GenBank/DDBJ databases">
        <title>A genome reference for cultivated species of the human gut microbiota.</title>
        <authorList>
            <person name="Zou Y."/>
            <person name="Xue W."/>
            <person name="Luo G."/>
        </authorList>
    </citation>
    <scope>NUCLEOTIDE SEQUENCE [LARGE SCALE GENOMIC DNA]</scope>
    <source>
        <strain evidence="2 3">AM33-3BH</strain>
    </source>
</reference>
<protein>
    <recommendedName>
        <fullName evidence="5">Lipoprotein</fullName>
    </recommendedName>
</protein>
<reference evidence="1 4" key="2">
    <citation type="journal article" date="2019" name="Nat. Med.">
        <title>A library of human gut bacterial isolates paired with longitudinal multiomics data enables mechanistic microbiome research.</title>
        <authorList>
            <person name="Poyet M."/>
            <person name="Groussin M."/>
            <person name="Gibbons S.M."/>
            <person name="Avila-Pacheco J."/>
            <person name="Jiang X."/>
            <person name="Kearney S.M."/>
            <person name="Perrotta A.R."/>
            <person name="Berdy B."/>
            <person name="Zhao S."/>
            <person name="Lieberman T.D."/>
            <person name="Swanson P.K."/>
            <person name="Smith M."/>
            <person name="Roesemann S."/>
            <person name="Alexander J.E."/>
            <person name="Rich S.A."/>
            <person name="Livny J."/>
            <person name="Vlamakis H."/>
            <person name="Clish C."/>
            <person name="Bullock K."/>
            <person name="Deik A."/>
            <person name="Scott J."/>
            <person name="Pierce K.A."/>
            <person name="Xavier R.J."/>
            <person name="Alm E.J."/>
        </authorList>
    </citation>
    <scope>NUCLEOTIDE SEQUENCE [LARGE SCALE GENOMIC DNA]</scope>
    <source>
        <strain evidence="1 4">BIOML-A1</strain>
    </source>
</reference>
<gene>
    <name evidence="2" type="ORF">DW820_02505</name>
    <name evidence="1" type="ORF">GMC94_01925</name>
</gene>
<dbReference type="RefSeq" id="WP_118095358.1">
    <property type="nucleotide sequence ID" value="NZ_CP134147.1"/>
</dbReference>
<organism evidence="2 3">
    <name type="scientific">Streptococcus parasanguinis</name>
    <dbReference type="NCBI Taxonomy" id="1318"/>
    <lineage>
        <taxon>Bacteria</taxon>
        <taxon>Bacillati</taxon>
        <taxon>Bacillota</taxon>
        <taxon>Bacilli</taxon>
        <taxon>Lactobacillales</taxon>
        <taxon>Streptococcaceae</taxon>
        <taxon>Streptococcus</taxon>
    </lineage>
</organism>
<evidence type="ECO:0000313" key="2">
    <source>
        <dbReference type="EMBL" id="RHC96017.1"/>
    </source>
</evidence>
<evidence type="ECO:0000313" key="1">
    <source>
        <dbReference type="EMBL" id="MTS53656.1"/>
    </source>
</evidence>
<evidence type="ECO:0000313" key="4">
    <source>
        <dbReference type="Proteomes" id="UP000441330"/>
    </source>
</evidence>
<dbReference type="AlphaFoldDB" id="A0A414CLX0"/>
<name>A0A414CLX0_STRPA</name>